<dbReference type="EMBL" id="CP035945">
    <property type="protein sequence ID" value="QBE97285.1"/>
    <property type="molecule type" value="Genomic_DNA"/>
</dbReference>
<dbReference type="GO" id="GO:0016491">
    <property type="term" value="F:oxidoreductase activity"/>
    <property type="evidence" value="ECO:0007669"/>
    <property type="project" value="UniProtKB-KW"/>
</dbReference>
<dbReference type="KEGG" id="bpro:PMF13cell1_02841"/>
<sequence>MIDKLGFGCMRLPMSGSDVNYEEFNRMIDYYMEAGFSYFDTAHGYLGGKSETAVRDCLAARYPRESYTLTNKLSVHFFERESDIRPLFEQQLKATGVEYFDYYLMHAQDENIYRHFMKCNAYQVVQKLKEEGKIRHMGISFHDKADVLDMILKEHPEIEIVQIQFNYMDYESPSVESRKVYEVCRKYGKPVLVMEPVKGGGLARLPEEAKRELEDLGTGESPAAYAVRFAASFDGVFKVLSGMSDMDQMKDNVSVMKAFRPFKEEEYKAVKRVCEILNTMDTIPCTACRYCTDGCPKHIQIPDLFGCFNAKKQFGDWNSDYYYGVHTKNNGRASDCIRCGQCEKICPQHLPVIEYLKETAKVFE</sequence>
<dbReference type="GO" id="GO:0046872">
    <property type="term" value="F:metal ion binding"/>
    <property type="evidence" value="ECO:0007669"/>
    <property type="project" value="UniProtKB-KW"/>
</dbReference>
<accession>A0A4P6LZR1</accession>
<dbReference type="Proteomes" id="UP000289794">
    <property type="component" value="Chromosome"/>
</dbReference>
<protein>
    <submittedName>
        <fullName evidence="5">Putative oxidoreductase/MSMEI_2347</fullName>
        <ecNumber evidence="5">1.-.-.-</ecNumber>
    </submittedName>
</protein>
<dbReference type="PANTHER" id="PTHR43312">
    <property type="entry name" value="D-THREO-ALDOSE 1-DEHYDROGENASE"/>
    <property type="match status" value="1"/>
</dbReference>
<dbReference type="PROSITE" id="PS00198">
    <property type="entry name" value="4FE4S_FER_1"/>
    <property type="match status" value="1"/>
</dbReference>
<gene>
    <name evidence="5" type="ORF">PMF13cell1_02841</name>
</gene>
<name>A0A4P6LZR1_9FIRM</name>
<dbReference type="InterPro" id="IPR053135">
    <property type="entry name" value="AKR2_Oxidoreductase"/>
</dbReference>
<keyword evidence="1" id="KW-0479">Metal-binding</keyword>
<dbReference type="SUPFAM" id="SSF51430">
    <property type="entry name" value="NAD(P)-linked oxidoreductase"/>
    <property type="match status" value="1"/>
</dbReference>
<evidence type="ECO:0000313" key="5">
    <source>
        <dbReference type="EMBL" id="QBE97285.1"/>
    </source>
</evidence>
<dbReference type="PANTHER" id="PTHR43312:SF2">
    <property type="entry name" value="OXIDOREDUCTASE"/>
    <property type="match status" value="1"/>
</dbReference>
<keyword evidence="5" id="KW-0560">Oxidoreductase</keyword>
<dbReference type="InterPro" id="IPR036812">
    <property type="entry name" value="NAD(P)_OxRdtase_dom_sf"/>
</dbReference>
<evidence type="ECO:0000313" key="6">
    <source>
        <dbReference type="Proteomes" id="UP000289794"/>
    </source>
</evidence>
<evidence type="ECO:0000256" key="2">
    <source>
        <dbReference type="ARBA" id="ARBA00023004"/>
    </source>
</evidence>
<dbReference type="Gene3D" id="3.20.20.100">
    <property type="entry name" value="NADP-dependent oxidoreductase domain"/>
    <property type="match status" value="1"/>
</dbReference>
<dbReference type="AlphaFoldDB" id="A0A4P6LZR1"/>
<reference evidence="5 6" key="1">
    <citation type="submission" date="2019-01" db="EMBL/GenBank/DDBJ databases">
        <title>PMF-metabolizing Aryl O-demethylase.</title>
        <authorList>
            <person name="Kim M."/>
        </authorList>
    </citation>
    <scope>NUCLEOTIDE SEQUENCE [LARGE SCALE GENOMIC DNA]</scope>
    <source>
        <strain evidence="5 6">PMF1</strain>
    </source>
</reference>
<organism evidence="5 6">
    <name type="scientific">Blautia producta</name>
    <dbReference type="NCBI Taxonomy" id="33035"/>
    <lineage>
        <taxon>Bacteria</taxon>
        <taxon>Bacillati</taxon>
        <taxon>Bacillota</taxon>
        <taxon>Clostridia</taxon>
        <taxon>Lachnospirales</taxon>
        <taxon>Lachnospiraceae</taxon>
        <taxon>Blautia</taxon>
    </lineage>
</organism>
<dbReference type="InterPro" id="IPR017896">
    <property type="entry name" value="4Fe4S_Fe-S-bd"/>
</dbReference>
<dbReference type="PROSITE" id="PS51379">
    <property type="entry name" value="4FE4S_FER_2"/>
    <property type="match status" value="1"/>
</dbReference>
<dbReference type="InterPro" id="IPR017900">
    <property type="entry name" value="4Fe4S_Fe_S_CS"/>
</dbReference>
<dbReference type="GO" id="GO:0051536">
    <property type="term" value="F:iron-sulfur cluster binding"/>
    <property type="evidence" value="ECO:0007669"/>
    <property type="project" value="UniProtKB-KW"/>
</dbReference>
<dbReference type="Pfam" id="PF00248">
    <property type="entry name" value="Aldo_ket_red"/>
    <property type="match status" value="1"/>
</dbReference>
<keyword evidence="2" id="KW-0408">Iron</keyword>
<dbReference type="SUPFAM" id="SSF46548">
    <property type="entry name" value="alpha-helical ferredoxin"/>
    <property type="match status" value="1"/>
</dbReference>
<evidence type="ECO:0000259" key="4">
    <source>
        <dbReference type="PROSITE" id="PS51379"/>
    </source>
</evidence>
<evidence type="ECO:0000256" key="3">
    <source>
        <dbReference type="ARBA" id="ARBA00023014"/>
    </source>
</evidence>
<dbReference type="Pfam" id="PF13534">
    <property type="entry name" value="Fer4_17"/>
    <property type="match status" value="1"/>
</dbReference>
<dbReference type="CDD" id="cd19096">
    <property type="entry name" value="AKR_Fe-S_oxidoreductase"/>
    <property type="match status" value="1"/>
</dbReference>
<dbReference type="InterPro" id="IPR023210">
    <property type="entry name" value="NADP_OxRdtase_dom"/>
</dbReference>
<feature type="domain" description="4Fe-4S ferredoxin-type" evidence="4">
    <location>
        <begin position="327"/>
        <end position="358"/>
    </location>
</feature>
<dbReference type="EC" id="1.-.-.-" evidence="5"/>
<keyword evidence="3" id="KW-0411">Iron-sulfur</keyword>
<dbReference type="RefSeq" id="WP_029469707.1">
    <property type="nucleotide sequence ID" value="NZ_CP035945.1"/>
</dbReference>
<proteinExistence type="predicted"/>
<evidence type="ECO:0000256" key="1">
    <source>
        <dbReference type="ARBA" id="ARBA00022723"/>
    </source>
</evidence>